<evidence type="ECO:0000256" key="3">
    <source>
        <dbReference type="ARBA" id="ARBA00004906"/>
    </source>
</evidence>
<keyword evidence="6 16" id="KW-0812">Transmembrane</keyword>
<dbReference type="Gramene" id="arahy.Tifrunner.gnm2.ann2.Ah01g358600.1">
    <property type="protein sequence ID" value="arahy.Tifrunner.gnm2.ann2.Ah01g358600.1-CDS-1"/>
    <property type="gene ID" value="arahy.Tifrunner.gnm2.ann2.Ah01g358600"/>
</dbReference>
<comment type="pathway">
    <text evidence="3">Protein modification; protein ubiquitination.</text>
</comment>
<evidence type="ECO:0000256" key="11">
    <source>
        <dbReference type="ARBA" id="ARBA00022989"/>
    </source>
</evidence>
<evidence type="ECO:0000256" key="13">
    <source>
        <dbReference type="ARBA" id="ARBA00024209"/>
    </source>
</evidence>
<keyword evidence="9" id="KW-0833">Ubl conjugation pathway</keyword>
<accession>A0A445ELV5</accession>
<evidence type="ECO:0000256" key="1">
    <source>
        <dbReference type="ARBA" id="ARBA00000900"/>
    </source>
</evidence>
<dbReference type="GO" id="GO:0016020">
    <property type="term" value="C:membrane"/>
    <property type="evidence" value="ECO:0007669"/>
    <property type="project" value="UniProtKB-SubCell"/>
</dbReference>
<dbReference type="Gene3D" id="3.30.40.10">
    <property type="entry name" value="Zinc/RING finger domain, C3HC4 (zinc finger)"/>
    <property type="match status" value="1"/>
</dbReference>
<name>A0A445ELV5_ARAHY</name>
<evidence type="ECO:0000256" key="12">
    <source>
        <dbReference type="ARBA" id="ARBA00023136"/>
    </source>
</evidence>
<reference evidence="18 19" key="1">
    <citation type="submission" date="2019-01" db="EMBL/GenBank/DDBJ databases">
        <title>Sequencing of cultivated peanut Arachis hypogaea provides insights into genome evolution and oil improvement.</title>
        <authorList>
            <person name="Chen X."/>
        </authorList>
    </citation>
    <scope>NUCLEOTIDE SEQUENCE [LARGE SCALE GENOMIC DNA]</scope>
    <source>
        <strain evidence="19">cv. Fuhuasheng</strain>
        <tissue evidence="18">Leaves</tissue>
    </source>
</reference>
<dbReference type="GO" id="GO:0008270">
    <property type="term" value="F:zinc ion binding"/>
    <property type="evidence" value="ECO:0007669"/>
    <property type="project" value="UniProtKB-KW"/>
</dbReference>
<organism evidence="18 19">
    <name type="scientific">Arachis hypogaea</name>
    <name type="common">Peanut</name>
    <dbReference type="NCBI Taxonomy" id="3818"/>
    <lineage>
        <taxon>Eukaryota</taxon>
        <taxon>Viridiplantae</taxon>
        <taxon>Streptophyta</taxon>
        <taxon>Embryophyta</taxon>
        <taxon>Tracheophyta</taxon>
        <taxon>Spermatophyta</taxon>
        <taxon>Magnoliopsida</taxon>
        <taxon>eudicotyledons</taxon>
        <taxon>Gunneridae</taxon>
        <taxon>Pentapetalae</taxon>
        <taxon>rosids</taxon>
        <taxon>fabids</taxon>
        <taxon>Fabales</taxon>
        <taxon>Fabaceae</taxon>
        <taxon>Papilionoideae</taxon>
        <taxon>50 kb inversion clade</taxon>
        <taxon>dalbergioids sensu lato</taxon>
        <taxon>Dalbergieae</taxon>
        <taxon>Pterocarpus clade</taxon>
        <taxon>Arachis</taxon>
    </lineage>
</organism>
<dbReference type="PANTHER" id="PTHR46913">
    <property type="entry name" value="RING-H2 FINGER PROTEIN ATL16"/>
    <property type="match status" value="1"/>
</dbReference>
<evidence type="ECO:0000256" key="14">
    <source>
        <dbReference type="PROSITE-ProRule" id="PRU00175"/>
    </source>
</evidence>
<feature type="domain" description="RING-type" evidence="17">
    <location>
        <begin position="106"/>
        <end position="148"/>
    </location>
</feature>
<dbReference type="GO" id="GO:0061630">
    <property type="term" value="F:ubiquitin protein ligase activity"/>
    <property type="evidence" value="ECO:0007669"/>
    <property type="project" value="UniProtKB-EC"/>
</dbReference>
<evidence type="ECO:0000256" key="7">
    <source>
        <dbReference type="ARBA" id="ARBA00022723"/>
    </source>
</evidence>
<dbReference type="SUPFAM" id="SSF57850">
    <property type="entry name" value="RING/U-box"/>
    <property type="match status" value="1"/>
</dbReference>
<dbReference type="Pfam" id="PF13639">
    <property type="entry name" value="zf-RING_2"/>
    <property type="match status" value="1"/>
</dbReference>
<dbReference type="FunFam" id="3.30.40.10:FF:000187">
    <property type="entry name" value="E3 ubiquitin-protein ligase ATL6"/>
    <property type="match status" value="1"/>
</dbReference>
<evidence type="ECO:0000256" key="6">
    <source>
        <dbReference type="ARBA" id="ARBA00022692"/>
    </source>
</evidence>
<gene>
    <name evidence="18" type="ORF">Ahy_A01g001005</name>
</gene>
<evidence type="ECO:0000313" key="19">
    <source>
        <dbReference type="Proteomes" id="UP000289738"/>
    </source>
</evidence>
<dbReference type="STRING" id="3818.A0A445ELV5"/>
<dbReference type="Proteomes" id="UP000289738">
    <property type="component" value="Chromosome A01"/>
</dbReference>
<comment type="caution">
    <text evidence="18">The sequence shown here is derived from an EMBL/GenBank/DDBJ whole genome shotgun (WGS) entry which is preliminary data.</text>
</comment>
<dbReference type="SMR" id="A0A445ELV5"/>
<dbReference type="PROSITE" id="PS50089">
    <property type="entry name" value="ZF_RING_2"/>
    <property type="match status" value="1"/>
</dbReference>
<evidence type="ECO:0000256" key="9">
    <source>
        <dbReference type="ARBA" id="ARBA00022786"/>
    </source>
</evidence>
<evidence type="ECO:0000256" key="15">
    <source>
        <dbReference type="SAM" id="MobiDB-lite"/>
    </source>
</evidence>
<dbReference type="InterPro" id="IPR001841">
    <property type="entry name" value="Znf_RING"/>
</dbReference>
<evidence type="ECO:0000256" key="10">
    <source>
        <dbReference type="ARBA" id="ARBA00022833"/>
    </source>
</evidence>
<comment type="similarity">
    <text evidence="13">Belongs to the RING-type zinc finger family. ATL subfamily.</text>
</comment>
<protein>
    <recommendedName>
        <fullName evidence="4">RING-type E3 ubiquitin transferase</fullName>
        <ecNumber evidence="4">2.3.2.27</ecNumber>
    </recommendedName>
</protein>
<evidence type="ECO:0000256" key="4">
    <source>
        <dbReference type="ARBA" id="ARBA00012483"/>
    </source>
</evidence>
<evidence type="ECO:0000256" key="2">
    <source>
        <dbReference type="ARBA" id="ARBA00004167"/>
    </source>
</evidence>
<evidence type="ECO:0000259" key="17">
    <source>
        <dbReference type="PROSITE" id="PS50089"/>
    </source>
</evidence>
<evidence type="ECO:0000256" key="5">
    <source>
        <dbReference type="ARBA" id="ARBA00022679"/>
    </source>
</evidence>
<evidence type="ECO:0000313" key="18">
    <source>
        <dbReference type="EMBL" id="RYR76418.1"/>
    </source>
</evidence>
<dbReference type="PANTHER" id="PTHR46913:SF1">
    <property type="entry name" value="RING-H2 FINGER PROTEIN ATL16"/>
    <property type="match status" value="1"/>
</dbReference>
<dbReference type="SMART" id="SM00184">
    <property type="entry name" value="RING"/>
    <property type="match status" value="1"/>
</dbReference>
<sequence length="259" mass="28513">MENGNANKSSYDDINGKIMLISIVIVSVVLTIMICFHIYARLYLRHSRQLRRNNHSIRRNAHHHPHFVFYVNPAVMLASRGLDASVIASLPVFTFSRKTHPHTVDCPVCLSEFEEGETGRVLPTCNHTFHTECIDMWFHSHSTCPLCRAPVETPKRPDLVITVGHSEPGSSFQGDGLNQTGPVVSPSLVPKDSSSIVNVSVEVPARNEDYGCQSPSSSSSFRSPVGRMLSLKRILSRDQKASAVGCSSTAEEGGRSETQ</sequence>
<comment type="subcellular location">
    <subcellularLocation>
        <location evidence="2">Membrane</location>
        <topology evidence="2">Single-pass membrane protein</topology>
    </subcellularLocation>
</comment>
<dbReference type="OrthoDB" id="8062037at2759"/>
<proteinExistence type="inferred from homology"/>
<feature type="transmembrane region" description="Helical" evidence="16">
    <location>
        <begin position="20"/>
        <end position="44"/>
    </location>
</feature>
<keyword evidence="19" id="KW-1185">Reference proteome</keyword>
<comment type="catalytic activity">
    <reaction evidence="1">
        <text>S-ubiquitinyl-[E2 ubiquitin-conjugating enzyme]-L-cysteine + [acceptor protein]-L-lysine = [E2 ubiquitin-conjugating enzyme]-L-cysteine + N(6)-ubiquitinyl-[acceptor protein]-L-lysine.</text>
        <dbReference type="EC" id="2.3.2.27"/>
    </reaction>
</comment>
<feature type="region of interest" description="Disordered" evidence="15">
    <location>
        <begin position="236"/>
        <end position="259"/>
    </location>
</feature>
<keyword evidence="5" id="KW-0808">Transferase</keyword>
<dbReference type="AlphaFoldDB" id="A0A445ELV5"/>
<dbReference type="CDD" id="cd16461">
    <property type="entry name" value="RING-H2_EL5-like"/>
    <property type="match status" value="1"/>
</dbReference>
<evidence type="ECO:0000256" key="8">
    <source>
        <dbReference type="ARBA" id="ARBA00022771"/>
    </source>
</evidence>
<dbReference type="InterPro" id="IPR044600">
    <property type="entry name" value="ATL1/ATL16-like"/>
</dbReference>
<dbReference type="EMBL" id="SDMP01000001">
    <property type="protein sequence ID" value="RYR76418.1"/>
    <property type="molecule type" value="Genomic_DNA"/>
</dbReference>
<keyword evidence="10" id="KW-0862">Zinc</keyword>
<keyword evidence="11 16" id="KW-1133">Transmembrane helix</keyword>
<keyword evidence="8 14" id="KW-0863">Zinc-finger</keyword>
<dbReference type="GO" id="GO:0016567">
    <property type="term" value="P:protein ubiquitination"/>
    <property type="evidence" value="ECO:0007669"/>
    <property type="project" value="InterPro"/>
</dbReference>
<keyword evidence="7" id="KW-0479">Metal-binding</keyword>
<dbReference type="EC" id="2.3.2.27" evidence="4"/>
<dbReference type="InterPro" id="IPR013083">
    <property type="entry name" value="Znf_RING/FYVE/PHD"/>
</dbReference>
<evidence type="ECO:0000256" key="16">
    <source>
        <dbReference type="SAM" id="Phobius"/>
    </source>
</evidence>
<keyword evidence="12 16" id="KW-0472">Membrane</keyword>